<feature type="transmembrane region" description="Helical" evidence="1">
    <location>
        <begin position="569"/>
        <end position="590"/>
    </location>
</feature>
<dbReference type="FunFam" id="3.60.10.10:FF:000100">
    <property type="entry name" value="Unplaced genomic scaffold supercont2.12, whole genome shotgun sequence"/>
    <property type="match status" value="1"/>
</dbReference>
<feature type="transmembrane region" description="Helical" evidence="1">
    <location>
        <begin position="308"/>
        <end position="327"/>
    </location>
</feature>
<dbReference type="Pfam" id="PF23021">
    <property type="entry name" value="6TM_2nd_PGAP2IP"/>
    <property type="match status" value="1"/>
</dbReference>
<keyword evidence="1" id="KW-0472">Membrane</keyword>
<feature type="transmembrane region" description="Helical" evidence="1">
    <location>
        <begin position="366"/>
        <end position="381"/>
    </location>
</feature>
<name>A0A5C3M6P9_9AGAR</name>
<evidence type="ECO:0000313" key="6">
    <source>
        <dbReference type="EMBL" id="TFK40056.1"/>
    </source>
</evidence>
<feature type="domain" description="PGAP2IP C-terminal nuclease-like" evidence="5">
    <location>
        <begin position="734"/>
        <end position="970"/>
    </location>
</feature>
<organism evidence="6 7">
    <name type="scientific">Crucibulum laeve</name>
    <dbReference type="NCBI Taxonomy" id="68775"/>
    <lineage>
        <taxon>Eukaryota</taxon>
        <taxon>Fungi</taxon>
        <taxon>Dikarya</taxon>
        <taxon>Basidiomycota</taxon>
        <taxon>Agaricomycotina</taxon>
        <taxon>Agaricomycetes</taxon>
        <taxon>Agaricomycetidae</taxon>
        <taxon>Agaricales</taxon>
        <taxon>Agaricineae</taxon>
        <taxon>Nidulariaceae</taxon>
        <taxon>Crucibulum</taxon>
    </lineage>
</organism>
<feature type="domain" description="PGAP2IP second transmembrane" evidence="3">
    <location>
        <begin position="491"/>
        <end position="680"/>
    </location>
</feature>
<dbReference type="EMBL" id="ML213597">
    <property type="protein sequence ID" value="TFK40056.1"/>
    <property type="molecule type" value="Genomic_DNA"/>
</dbReference>
<dbReference type="Pfam" id="PF10277">
    <property type="entry name" value="Frag1"/>
    <property type="match status" value="1"/>
</dbReference>
<keyword evidence="1" id="KW-0812">Transmembrane</keyword>
<feature type="domain" description="PGAP2IP first transmembrane" evidence="4">
    <location>
        <begin position="311"/>
        <end position="464"/>
    </location>
</feature>
<protein>
    <submittedName>
        <fullName evidence="6">Frag1/DRAM/Sfk1 family-domain-containing protein</fullName>
    </submittedName>
</protein>
<dbReference type="PANTHER" id="PTHR14859">
    <property type="entry name" value="CALCOFLUOR WHITE HYPERSENSITIVE PROTEIN PRECURSOR"/>
    <property type="match status" value="1"/>
</dbReference>
<evidence type="ECO:0000313" key="7">
    <source>
        <dbReference type="Proteomes" id="UP000308652"/>
    </source>
</evidence>
<feature type="domain" description="CWH43-like N-terminal" evidence="2">
    <location>
        <begin position="17"/>
        <end position="225"/>
    </location>
</feature>
<feature type="transmembrane region" description="Helical" evidence="1">
    <location>
        <begin position="596"/>
        <end position="617"/>
    </location>
</feature>
<dbReference type="Pfam" id="PF23022">
    <property type="entry name" value="6TM_1st_PGAP2IP"/>
    <property type="match status" value="1"/>
</dbReference>
<evidence type="ECO:0000256" key="1">
    <source>
        <dbReference type="SAM" id="Phobius"/>
    </source>
</evidence>
<dbReference type="InterPro" id="IPR036691">
    <property type="entry name" value="Endo/exonu/phosph_ase_sf"/>
</dbReference>
<dbReference type="GO" id="GO:0031505">
    <property type="term" value="P:fungal-type cell wall organization"/>
    <property type="evidence" value="ECO:0007669"/>
    <property type="project" value="TreeGrafter"/>
</dbReference>
<feature type="transmembrane region" description="Helical" evidence="1">
    <location>
        <begin position="20"/>
        <end position="42"/>
    </location>
</feature>
<sequence length="1020" mass="113514">MVTSSSTPQRQPYTLPAAILARAHTVLAALAFSSALLIGSYLHYYKIVKNGVAAYPDEWFPSVSATIGDWYPERNIFQILIALTAGPRFALVLLQYYLHSNPTSSLPTLVFITGIIRTLSCGGWVYITSSDDHDVHDVMMILYMVCNIPWMLGGIASTPVKSMGVRRKRTYIATAFFTTIVPLVYYFIQHKVHRIPGAYTRYAFFEWGLIFFDVFYDSVTEQEFRESNLQLALGPSLSSTTTTDQIVNMNIITVSDDKTSADILKAATDKALMGATNGALAPATVLPTNEEIDWTGFRQPLSFISDVYLSYLFFTLFTSLIPTLFYFSVWELGIAGQELFLFTTLSPFLLGIPQLYRFVKTRNGRVLFHLLSFVGLGAYVLEKPLDRLFVVGGANVIAVLRQAAEWSSAEEVGYQAIVASLGFMVSSLSKHANHSNNPVWPFINAKTGGYNKTGLTLGVLAVLELYFRRSPSQLPSIKTSTSTPTSLPSRPPWITASLSLGSLLFSLHNLLSEPSTLIAWSWTGYENGRPRGPVPHIHGSLTLVLQSLGLLLPIILSSPFPSSSTYKRLSFNPLASPLWFIYGSASAYAMYTYRNWPGYAGGLAHAMFLMSITPLVFQRAAAAGKVARTYGVAFLVYCLFNLASIFTAAYAFVPGGQIFRERTDLVTIAQLACLSLAFRWPALSPSTLPPTPTLPRSSASHAKYLLSLISILAVLTSMYRTPSTPPQPFKPGPRIVNAGIWTIHFGIDNEGHDSQRGVRNLIRDMELDIVGLLETDLHRTAFGHRDLTRVIVEDMGYNVDIGPGPNSHTWGCVLLTKFPIINTTHHLLPSPHGELAPAIEAVLDIYGTEVTVVVSHNGQEDPLDRELQSIKLAQIMSEAYPRPVIFLGYVVTKPHANRPNPYEIMVTDGRVFDIEVYDFDRWCEYIFFRGLYRTAYVRISRGIITDTEMQIGQFVVPKYGANITDDSVASYSRVSEEEMPKEHVFPYQYYGNDWVGGVDKHYYHVFGEPLYYKIPENAVL</sequence>
<dbReference type="InterPro" id="IPR053911">
    <property type="entry name" value="PGAP2IP_TM_2nd"/>
</dbReference>
<dbReference type="GO" id="GO:0006506">
    <property type="term" value="P:GPI anchor biosynthetic process"/>
    <property type="evidence" value="ECO:0007669"/>
    <property type="project" value="TreeGrafter"/>
</dbReference>
<gene>
    <name evidence="6" type="ORF">BDQ12DRAFT_481989</name>
</gene>
<feature type="transmembrane region" description="Helical" evidence="1">
    <location>
        <begin position="339"/>
        <end position="359"/>
    </location>
</feature>
<feature type="transmembrane region" description="Helical" evidence="1">
    <location>
        <begin position="170"/>
        <end position="188"/>
    </location>
</feature>
<reference evidence="6 7" key="1">
    <citation type="journal article" date="2019" name="Nat. Ecol. Evol.">
        <title>Megaphylogeny resolves global patterns of mushroom evolution.</title>
        <authorList>
            <person name="Varga T."/>
            <person name="Krizsan K."/>
            <person name="Foldi C."/>
            <person name="Dima B."/>
            <person name="Sanchez-Garcia M."/>
            <person name="Sanchez-Ramirez S."/>
            <person name="Szollosi G.J."/>
            <person name="Szarkandi J.G."/>
            <person name="Papp V."/>
            <person name="Albert L."/>
            <person name="Andreopoulos W."/>
            <person name="Angelini C."/>
            <person name="Antonin V."/>
            <person name="Barry K.W."/>
            <person name="Bougher N.L."/>
            <person name="Buchanan P."/>
            <person name="Buyck B."/>
            <person name="Bense V."/>
            <person name="Catcheside P."/>
            <person name="Chovatia M."/>
            <person name="Cooper J."/>
            <person name="Damon W."/>
            <person name="Desjardin D."/>
            <person name="Finy P."/>
            <person name="Geml J."/>
            <person name="Haridas S."/>
            <person name="Hughes K."/>
            <person name="Justo A."/>
            <person name="Karasinski D."/>
            <person name="Kautmanova I."/>
            <person name="Kiss B."/>
            <person name="Kocsube S."/>
            <person name="Kotiranta H."/>
            <person name="LaButti K.M."/>
            <person name="Lechner B.E."/>
            <person name="Liimatainen K."/>
            <person name="Lipzen A."/>
            <person name="Lukacs Z."/>
            <person name="Mihaltcheva S."/>
            <person name="Morgado L.N."/>
            <person name="Niskanen T."/>
            <person name="Noordeloos M.E."/>
            <person name="Ohm R.A."/>
            <person name="Ortiz-Santana B."/>
            <person name="Ovrebo C."/>
            <person name="Racz N."/>
            <person name="Riley R."/>
            <person name="Savchenko A."/>
            <person name="Shiryaev A."/>
            <person name="Soop K."/>
            <person name="Spirin V."/>
            <person name="Szebenyi C."/>
            <person name="Tomsovsky M."/>
            <person name="Tulloss R.E."/>
            <person name="Uehling J."/>
            <person name="Grigoriev I.V."/>
            <person name="Vagvolgyi C."/>
            <person name="Papp T."/>
            <person name="Martin F.M."/>
            <person name="Miettinen O."/>
            <person name="Hibbett D.S."/>
            <person name="Nagy L.G."/>
        </authorList>
    </citation>
    <scope>NUCLEOTIDE SEQUENCE [LARGE SCALE GENOMIC DNA]</scope>
    <source>
        <strain evidence="6 7">CBS 166.37</strain>
    </source>
</reference>
<dbReference type="InterPro" id="IPR057315">
    <property type="entry name" value="Exo_endo_phos_PGAP2IP_C"/>
</dbReference>
<dbReference type="STRING" id="68775.A0A5C3M6P9"/>
<feature type="transmembrane region" description="Helical" evidence="1">
    <location>
        <begin position="139"/>
        <end position="158"/>
    </location>
</feature>
<keyword evidence="1" id="KW-1133">Transmembrane helix</keyword>
<dbReference type="SUPFAM" id="SSF56219">
    <property type="entry name" value="DNase I-like"/>
    <property type="match status" value="1"/>
</dbReference>
<dbReference type="OrthoDB" id="68581at2759"/>
<dbReference type="Pfam" id="PF23226">
    <property type="entry name" value="Exo_endo_phos_PGAP2IP"/>
    <property type="match status" value="1"/>
</dbReference>
<feature type="transmembrane region" description="Helical" evidence="1">
    <location>
        <begin position="76"/>
        <end position="97"/>
    </location>
</feature>
<dbReference type="Gene3D" id="3.60.10.10">
    <property type="entry name" value="Endonuclease/exonuclease/phosphatase"/>
    <property type="match status" value="1"/>
</dbReference>
<evidence type="ECO:0000259" key="5">
    <source>
        <dbReference type="Pfam" id="PF23226"/>
    </source>
</evidence>
<feature type="transmembrane region" description="Helical" evidence="1">
    <location>
        <begin position="629"/>
        <end position="653"/>
    </location>
</feature>
<dbReference type="InterPro" id="IPR019402">
    <property type="entry name" value="CWH43_N"/>
</dbReference>
<dbReference type="GO" id="GO:0016020">
    <property type="term" value="C:membrane"/>
    <property type="evidence" value="ECO:0007669"/>
    <property type="project" value="GOC"/>
</dbReference>
<accession>A0A5C3M6P9</accession>
<dbReference type="AlphaFoldDB" id="A0A5C3M6P9"/>
<feature type="transmembrane region" description="Helical" evidence="1">
    <location>
        <begin position="537"/>
        <end position="557"/>
    </location>
</feature>
<evidence type="ECO:0000259" key="3">
    <source>
        <dbReference type="Pfam" id="PF23021"/>
    </source>
</evidence>
<dbReference type="InterPro" id="IPR053912">
    <property type="entry name" value="PGAP2IP_TM_1nd"/>
</dbReference>
<feature type="transmembrane region" description="Helical" evidence="1">
    <location>
        <begin position="109"/>
        <end position="127"/>
    </location>
</feature>
<proteinExistence type="predicted"/>
<evidence type="ECO:0000259" key="2">
    <source>
        <dbReference type="Pfam" id="PF10277"/>
    </source>
</evidence>
<dbReference type="Proteomes" id="UP000308652">
    <property type="component" value="Unassembled WGS sequence"/>
</dbReference>
<evidence type="ECO:0000259" key="4">
    <source>
        <dbReference type="Pfam" id="PF23022"/>
    </source>
</evidence>
<dbReference type="PANTHER" id="PTHR14859:SF1">
    <property type="entry name" value="PGAP2-INTERACTING PROTEIN"/>
    <property type="match status" value="1"/>
</dbReference>
<dbReference type="InterPro" id="IPR051916">
    <property type="entry name" value="GPI-anchor_lipid_remodeler"/>
</dbReference>
<dbReference type="GO" id="GO:0005783">
    <property type="term" value="C:endoplasmic reticulum"/>
    <property type="evidence" value="ECO:0007669"/>
    <property type="project" value="TreeGrafter"/>
</dbReference>
<keyword evidence="7" id="KW-1185">Reference proteome</keyword>